<feature type="binding site" evidence="7">
    <location>
        <position position="117"/>
    </location>
    <ligand>
        <name>Zn(2+)</name>
        <dbReference type="ChEBI" id="CHEBI:29105"/>
        <label>3</label>
    </ligand>
</feature>
<feature type="binding site" evidence="7">
    <location>
        <position position="53"/>
    </location>
    <ligand>
        <name>Zn(2+)</name>
        <dbReference type="ChEBI" id="CHEBI:29105"/>
        <label>2</label>
    </ligand>
</feature>
<dbReference type="RefSeq" id="WP_116180173.1">
    <property type="nucleotide sequence ID" value="NZ_CP144375.1"/>
</dbReference>
<dbReference type="PDB" id="8YTZ">
    <property type="method" value="X-ray"/>
    <property type="resolution" value="1.70 A"/>
    <property type="chains" value="A=38-288"/>
</dbReference>
<dbReference type="EMBL" id="QUNO01000019">
    <property type="protein sequence ID" value="REH34752.1"/>
    <property type="molecule type" value="Genomic_DNA"/>
</dbReference>
<dbReference type="GO" id="GO:0046872">
    <property type="term" value="F:metal ion binding"/>
    <property type="evidence" value="ECO:0007669"/>
    <property type="project" value="UniProtKB-KW"/>
</dbReference>
<feature type="disulfide bond" evidence="5 6">
    <location>
        <begin position="273"/>
        <end position="288"/>
    </location>
</feature>
<keyword evidence="4" id="KW-1185">Reference proteome</keyword>
<feature type="binding site" evidence="7">
    <location>
        <position position="82"/>
    </location>
    <ligand>
        <name>Zn(2+)</name>
        <dbReference type="ChEBI" id="CHEBI:29105"/>
        <label>1</label>
    </ligand>
</feature>
<reference evidence="3 4" key="1">
    <citation type="submission" date="2018-08" db="EMBL/GenBank/DDBJ databases">
        <title>Genomic Encyclopedia of Archaeal and Bacterial Type Strains, Phase II (KMG-II): from individual species to whole genera.</title>
        <authorList>
            <person name="Goeker M."/>
        </authorList>
    </citation>
    <scope>NUCLEOTIDE SEQUENCE [LARGE SCALE GENOMIC DNA]</scope>
    <source>
        <strain evidence="3 4">DSM 45791</strain>
    </source>
</reference>
<evidence type="ECO:0000259" key="2">
    <source>
        <dbReference type="Pfam" id="PF12740"/>
    </source>
</evidence>
<dbReference type="Proteomes" id="UP000256269">
    <property type="component" value="Unassembled WGS sequence"/>
</dbReference>
<name>A0A3E0H050_9PSEU</name>
<sequence length="288" mass="29539">MQPQQKARRWFTRSSAVLAVVLALAAGGLAATAAPAYADQVGQAPTAANITGDGSFATASAPITNQTGFGGGTVYYPTAAGTYPVVAVVPGFVSTWSQISWLGPRVASWGFVVVGADTTSGFDSPSQRADELLAALNWAVNSAPAAVRGKVDGTRRGVAGWSMGGGGTLEALAKDTTGTVKAGVPLAPWDIGQDFSKVTKPVFIVGAQNDTIAPPAQHAVPFYNAAAGPKSYLELAGADHFFPTTANPTVSRAMVSWLKRFVSSDDRFTPFTCGFAGAAVSAFRSTAC</sequence>
<dbReference type="Pfam" id="PF12740">
    <property type="entry name" value="PETase"/>
    <property type="match status" value="1"/>
</dbReference>
<feature type="binding site" evidence="7">
    <location>
        <position position="130"/>
    </location>
    <ligand>
        <name>Zn(2+)</name>
        <dbReference type="ChEBI" id="CHEBI:29105"/>
        <label>4</label>
    </ligand>
</feature>
<comment type="caution">
    <text evidence="3">The sequence shown here is derived from an EMBL/GenBank/DDBJ whole genome shotgun (WGS) entry which is preliminary data.</text>
</comment>
<feature type="binding site" evidence="7">
    <location>
        <position position="39"/>
    </location>
    <ligand>
        <name>Zn(2+)</name>
        <dbReference type="ChEBI" id="CHEBI:29105"/>
        <label>1</label>
    </ligand>
</feature>
<keyword evidence="7" id="KW-0479">Metal-binding</keyword>
<feature type="binding site" evidence="7">
    <location>
        <position position="266"/>
    </location>
    <ligand>
        <name>Zn(2+)</name>
        <dbReference type="ChEBI" id="CHEBI:29105"/>
        <label>8</label>
    </ligand>
</feature>
<dbReference type="InterPro" id="IPR006311">
    <property type="entry name" value="TAT_signal"/>
</dbReference>
<evidence type="ECO:0007829" key="5">
    <source>
        <dbReference type="PDB" id="8YTW"/>
    </source>
</evidence>
<accession>A0A3E0H050</accession>
<protein>
    <submittedName>
        <fullName evidence="3">Dienelactone hydrolase</fullName>
    </submittedName>
</protein>
<keyword evidence="3" id="KW-0378">Hydrolase</keyword>
<organism evidence="3 4">
    <name type="scientific">Kutzneria buriramensis</name>
    <dbReference type="NCBI Taxonomy" id="1045776"/>
    <lineage>
        <taxon>Bacteria</taxon>
        <taxon>Bacillati</taxon>
        <taxon>Actinomycetota</taxon>
        <taxon>Actinomycetes</taxon>
        <taxon>Pseudonocardiales</taxon>
        <taxon>Pseudonocardiaceae</taxon>
        <taxon>Kutzneria</taxon>
    </lineage>
</organism>
<feature type="binding site" evidence="7">
    <location>
        <position position="239"/>
    </location>
    <ligand>
        <name>Zn(2+)</name>
        <dbReference type="ChEBI" id="CHEBI:29105"/>
        <label>7</label>
    </ligand>
</feature>
<reference evidence="5 6" key="2">
    <citation type="journal article" date="2025" name="Science">
        <title>Landscape profiling of PET depolymerases using a natural sequence cluster framework.</title>
        <authorList>
            <person name="Seo H."/>
            <person name="Hong H."/>
            <person name="Park J."/>
            <person name="Lee S.H."/>
            <person name="Ki D."/>
            <person name="Ryu A."/>
            <person name="Sagong H.Y."/>
            <person name="Kim K.J."/>
        </authorList>
    </citation>
    <scope>X-RAY CRYSTALLOGRAPHY (1.15 ANGSTROMS) OF 37-288 IN COMPLEX WITH ZN(2+)</scope>
    <scope>DISULFIDE BONDS</scope>
</reference>
<keyword evidence="7" id="KW-0862">Zinc</keyword>
<feature type="domain" description="PET hydrolase/cutinase-like" evidence="2">
    <location>
        <begin position="36"/>
        <end position="278"/>
    </location>
</feature>
<evidence type="ECO:0000256" key="1">
    <source>
        <dbReference type="SAM" id="SignalP"/>
    </source>
</evidence>
<evidence type="ECO:0007829" key="7">
    <source>
        <dbReference type="PDB" id="8YTZ"/>
    </source>
</evidence>
<dbReference type="Gene3D" id="3.40.50.1820">
    <property type="entry name" value="alpha/beta hydrolase"/>
    <property type="match status" value="1"/>
</dbReference>
<dbReference type="AlphaFoldDB" id="A0A3E0H050"/>
<dbReference type="PANTHER" id="PTHR33428">
    <property type="entry name" value="CHLOROPHYLLASE-2, CHLOROPLASTIC"/>
    <property type="match status" value="1"/>
</dbReference>
<dbReference type="PROSITE" id="PS51318">
    <property type="entry name" value="TAT"/>
    <property type="match status" value="1"/>
</dbReference>
<dbReference type="PDB" id="8YTW">
    <property type="method" value="X-ray"/>
    <property type="resolution" value="2.65 A"/>
    <property type="chains" value="A=38-288"/>
</dbReference>
<feature type="chain" id="PRO_5039060368" evidence="1">
    <location>
        <begin position="39"/>
        <end position="288"/>
    </location>
</feature>
<dbReference type="GO" id="GO:0016787">
    <property type="term" value="F:hydrolase activity"/>
    <property type="evidence" value="ECO:0007669"/>
    <property type="project" value="UniProtKB-KW"/>
</dbReference>
<keyword evidence="1" id="KW-0732">Signal</keyword>
<proteinExistence type="evidence at protein level"/>
<dbReference type="InterPro" id="IPR029058">
    <property type="entry name" value="AB_hydrolase_fold"/>
</dbReference>
<dbReference type="PANTHER" id="PTHR33428:SF14">
    <property type="entry name" value="CARBOXYLESTERASE TYPE B DOMAIN-CONTAINING PROTEIN"/>
    <property type="match status" value="1"/>
</dbReference>
<dbReference type="InterPro" id="IPR041127">
    <property type="entry name" value="PET_hydrolase/cutinase-like"/>
</dbReference>
<keyword evidence="5 6" id="KW-0002">3D-structure</keyword>
<dbReference type="SMR" id="A0A3E0H050"/>
<evidence type="ECO:0007829" key="6">
    <source>
        <dbReference type="PDB" id="8YTY"/>
    </source>
</evidence>
<feature type="binding site" evidence="7">
    <location>
        <position position="162"/>
    </location>
    <ligand>
        <name>Zn(2+)</name>
        <dbReference type="ChEBI" id="CHEBI:29105"/>
        <label>5</label>
    </ligand>
</feature>
<dbReference type="SUPFAM" id="SSF53474">
    <property type="entry name" value="alpha/beta-Hydrolases"/>
    <property type="match status" value="1"/>
</dbReference>
<feature type="binding site" evidence="7">
    <location>
        <position position="234"/>
    </location>
    <ligand>
        <name>Zn(2+)</name>
        <dbReference type="ChEBI" id="CHEBI:29105"/>
        <label>6</label>
    </ligand>
</feature>
<feature type="binding site" evidence="7">
    <location>
        <position position="240"/>
    </location>
    <ligand>
        <name>Zn(2+)</name>
        <dbReference type="ChEBI" id="CHEBI:29105"/>
        <label>5</label>
    </ligand>
</feature>
<dbReference type="PDB" id="8YTY">
    <property type="method" value="X-ray"/>
    <property type="resolution" value="1.15 A"/>
    <property type="chains" value="A=38-288"/>
</dbReference>
<evidence type="ECO:0000313" key="4">
    <source>
        <dbReference type="Proteomes" id="UP000256269"/>
    </source>
</evidence>
<feature type="signal peptide" evidence="1">
    <location>
        <begin position="1"/>
        <end position="38"/>
    </location>
</feature>
<evidence type="ECO:0000313" key="3">
    <source>
        <dbReference type="EMBL" id="REH34752.1"/>
    </source>
</evidence>
<dbReference type="OrthoDB" id="1466228at2"/>
<gene>
    <name evidence="3" type="ORF">BCF44_11928</name>
</gene>